<comment type="caution">
    <text evidence="1">The sequence shown here is derived from an EMBL/GenBank/DDBJ whole genome shotgun (WGS) entry which is preliminary data.</text>
</comment>
<organism evidence="1 2">
    <name type="scientific">Candidatus Kaiserbacteria bacterium RIFCSPHIGHO2_02_FULL_54_11b</name>
    <dbReference type="NCBI Taxonomy" id="1798494"/>
    <lineage>
        <taxon>Bacteria</taxon>
        <taxon>Candidatus Kaiseribacteriota</taxon>
    </lineage>
</organism>
<proteinExistence type="predicted"/>
<dbReference type="Proteomes" id="UP000178328">
    <property type="component" value="Unassembled WGS sequence"/>
</dbReference>
<sequence>MPQYHEPPATLTEAEWDGLVKTFQSVGRVQTLQTLRKVGNAPQRAGDLFCEKDVYSMGQDRINTALRKSRSDFALSRINDSGMNWANTTTREDRKLALVRRPRK</sequence>
<gene>
    <name evidence="1" type="ORF">A3C18_00050</name>
</gene>
<accession>A0A1F6DSD8</accession>
<dbReference type="AlphaFoldDB" id="A0A1F6DSD8"/>
<name>A0A1F6DSD8_9BACT</name>
<dbReference type="EMBL" id="MFLH01000032">
    <property type="protein sequence ID" value="OGG64200.1"/>
    <property type="molecule type" value="Genomic_DNA"/>
</dbReference>
<evidence type="ECO:0000313" key="2">
    <source>
        <dbReference type="Proteomes" id="UP000178328"/>
    </source>
</evidence>
<protein>
    <submittedName>
        <fullName evidence="1">Uncharacterized protein</fullName>
    </submittedName>
</protein>
<evidence type="ECO:0000313" key="1">
    <source>
        <dbReference type="EMBL" id="OGG64200.1"/>
    </source>
</evidence>
<reference evidence="1 2" key="1">
    <citation type="journal article" date="2016" name="Nat. Commun.">
        <title>Thousands of microbial genomes shed light on interconnected biogeochemical processes in an aquifer system.</title>
        <authorList>
            <person name="Anantharaman K."/>
            <person name="Brown C.T."/>
            <person name="Hug L.A."/>
            <person name="Sharon I."/>
            <person name="Castelle C.J."/>
            <person name="Probst A.J."/>
            <person name="Thomas B.C."/>
            <person name="Singh A."/>
            <person name="Wilkins M.J."/>
            <person name="Karaoz U."/>
            <person name="Brodie E.L."/>
            <person name="Williams K.H."/>
            <person name="Hubbard S.S."/>
            <person name="Banfield J.F."/>
        </authorList>
    </citation>
    <scope>NUCLEOTIDE SEQUENCE [LARGE SCALE GENOMIC DNA]</scope>
</reference>